<reference evidence="2 3" key="1">
    <citation type="submission" date="2017-11" db="EMBL/GenBank/DDBJ databases">
        <authorList>
            <person name="Han C.G."/>
        </authorList>
    </citation>
    <scope>NUCLEOTIDE SEQUENCE [LARGE SCALE GENOMIC DNA]</scope>
    <source>
        <strain evidence="2 3">HCNT1</strain>
    </source>
</reference>
<dbReference type="Proteomes" id="UP000232164">
    <property type="component" value="Unassembled WGS sequence"/>
</dbReference>
<proteinExistence type="predicted"/>
<reference evidence="2 3" key="2">
    <citation type="submission" date="2017-12" db="EMBL/GenBank/DDBJ databases">
        <title>Genome sequence of Rhizobium sullae HCNT1 isolated from Sulla coronaria nodules and featuring peculiar denitrification phenotypes.</title>
        <authorList>
            <person name="De Diego-Diaz B."/>
            <person name="Treu L."/>
            <person name="Campanaro S."/>
            <person name="Da Silva Duarte V."/>
            <person name="Basaglia M."/>
            <person name="Favaro L."/>
            <person name="Casella S."/>
            <person name="Squartini A."/>
        </authorList>
    </citation>
    <scope>NUCLEOTIDE SEQUENCE [LARGE SCALE GENOMIC DNA]</scope>
    <source>
        <strain evidence="2 3">HCNT1</strain>
    </source>
</reference>
<name>A0A2N0CY45_RHISU</name>
<dbReference type="EMBL" id="PIQN01000044">
    <property type="protein sequence ID" value="PKA38773.1"/>
    <property type="molecule type" value="Genomic_DNA"/>
</dbReference>
<evidence type="ECO:0000313" key="3">
    <source>
        <dbReference type="Proteomes" id="UP000232164"/>
    </source>
</evidence>
<feature type="region of interest" description="Disordered" evidence="1">
    <location>
        <begin position="30"/>
        <end position="53"/>
    </location>
</feature>
<comment type="caution">
    <text evidence="2">The sequence shown here is derived from an EMBL/GenBank/DDBJ whole genome shotgun (WGS) entry which is preliminary data.</text>
</comment>
<protein>
    <submittedName>
        <fullName evidence="2">Uncharacterized protein</fullName>
    </submittedName>
</protein>
<dbReference type="AlphaFoldDB" id="A0A2N0CY45"/>
<organism evidence="2 3">
    <name type="scientific">Rhizobium sullae</name>
    <name type="common">Rhizobium hedysari</name>
    <dbReference type="NCBI Taxonomy" id="50338"/>
    <lineage>
        <taxon>Bacteria</taxon>
        <taxon>Pseudomonadati</taxon>
        <taxon>Pseudomonadota</taxon>
        <taxon>Alphaproteobacteria</taxon>
        <taxon>Hyphomicrobiales</taxon>
        <taxon>Rhizobiaceae</taxon>
        <taxon>Rhizobium/Agrobacterium group</taxon>
        <taxon>Rhizobium</taxon>
    </lineage>
</organism>
<gene>
    <name evidence="2" type="ORF">CWR43_36430</name>
</gene>
<accession>A0A2N0CY45</accession>
<sequence>MSQIPPAAVMRRAACVSCLANLLQSERRCRCSSRSEASPRRTAEPRKFASMRPAYNPRKLNEVTTAASSMERAKLLAAFFLLTRLSDLSMT</sequence>
<evidence type="ECO:0000256" key="1">
    <source>
        <dbReference type="SAM" id="MobiDB-lite"/>
    </source>
</evidence>
<feature type="compositionally biased region" description="Basic and acidic residues" evidence="1">
    <location>
        <begin position="37"/>
        <end position="47"/>
    </location>
</feature>
<evidence type="ECO:0000313" key="2">
    <source>
        <dbReference type="EMBL" id="PKA38773.1"/>
    </source>
</evidence>